<feature type="region of interest" description="Disordered" evidence="6">
    <location>
        <begin position="1"/>
        <end position="31"/>
    </location>
</feature>
<evidence type="ECO:0000259" key="7">
    <source>
        <dbReference type="Pfam" id="PF13873"/>
    </source>
</evidence>
<evidence type="ECO:0000256" key="4">
    <source>
        <dbReference type="ARBA" id="ARBA00023163"/>
    </source>
</evidence>
<evidence type="ECO:0000256" key="1">
    <source>
        <dbReference type="ARBA" id="ARBA00011764"/>
    </source>
</evidence>
<dbReference type="AlphaFoldDB" id="A0A8S4QFS0"/>
<dbReference type="OrthoDB" id="7247196at2759"/>
<comment type="function">
    <text evidence="5">Involved in transvection phenomena (= synapsis-dependent gene expression), where the synaptic pairing of chromosomes carrying genes with which zeste interacts influences the expression of these genes. Zeste binds to DNA and stimulates transcription from a nearby promoter.</text>
</comment>
<accession>A0A8S4QFS0</accession>
<feature type="domain" description="Myb/SANT-like DNA-binding" evidence="7">
    <location>
        <begin position="32"/>
        <end position="108"/>
    </location>
</feature>
<sequence length="171" mass="19592">MHMQIKSEQKLKSDSSEPHAGQSGSSLPDNVRCRRVSGRQLELLWEYLNAHRDIAVAFNRSLQAKEYSQQRWKVLAEILNFQGDGAHKDWKGWSKYWVDYKAKLKKRISVLRFAQARNGAGQSSEPPLSDIENKFLQILGEDYGQKPNGELVENFEAFEVSFKTGANCFEP</sequence>
<keyword evidence="9" id="KW-1185">Reference proteome</keyword>
<keyword evidence="4" id="KW-0804">Transcription</keyword>
<keyword evidence="3" id="KW-0805">Transcription regulation</keyword>
<evidence type="ECO:0000313" key="8">
    <source>
        <dbReference type="EMBL" id="CAH2210225.1"/>
    </source>
</evidence>
<evidence type="ECO:0000256" key="2">
    <source>
        <dbReference type="ARBA" id="ARBA00016807"/>
    </source>
</evidence>
<comment type="caution">
    <text evidence="8">The sequence shown here is derived from an EMBL/GenBank/DDBJ whole genome shotgun (WGS) entry which is preliminary data.</text>
</comment>
<protein>
    <recommendedName>
        <fullName evidence="2">Regulatory protein zeste</fullName>
    </recommendedName>
</protein>
<name>A0A8S4QFS0_9NEOP</name>
<gene>
    <name evidence="8" type="primary">jg21810</name>
    <name evidence="8" type="ORF">PAEG_LOCUS2136</name>
</gene>
<feature type="compositionally biased region" description="Basic and acidic residues" evidence="6">
    <location>
        <begin position="1"/>
        <end position="17"/>
    </location>
</feature>
<dbReference type="Proteomes" id="UP000838756">
    <property type="component" value="Unassembled WGS sequence"/>
</dbReference>
<dbReference type="Pfam" id="PF13873">
    <property type="entry name" value="Myb_DNA-bind_5"/>
    <property type="match status" value="1"/>
</dbReference>
<evidence type="ECO:0000256" key="3">
    <source>
        <dbReference type="ARBA" id="ARBA00023015"/>
    </source>
</evidence>
<evidence type="ECO:0000313" key="9">
    <source>
        <dbReference type="Proteomes" id="UP000838756"/>
    </source>
</evidence>
<evidence type="ECO:0000256" key="6">
    <source>
        <dbReference type="SAM" id="MobiDB-lite"/>
    </source>
</evidence>
<evidence type="ECO:0000256" key="5">
    <source>
        <dbReference type="ARBA" id="ARBA00025466"/>
    </source>
</evidence>
<proteinExistence type="predicted"/>
<organism evidence="8 9">
    <name type="scientific">Pararge aegeria aegeria</name>
    <dbReference type="NCBI Taxonomy" id="348720"/>
    <lineage>
        <taxon>Eukaryota</taxon>
        <taxon>Metazoa</taxon>
        <taxon>Ecdysozoa</taxon>
        <taxon>Arthropoda</taxon>
        <taxon>Hexapoda</taxon>
        <taxon>Insecta</taxon>
        <taxon>Pterygota</taxon>
        <taxon>Neoptera</taxon>
        <taxon>Endopterygota</taxon>
        <taxon>Lepidoptera</taxon>
        <taxon>Glossata</taxon>
        <taxon>Ditrysia</taxon>
        <taxon>Papilionoidea</taxon>
        <taxon>Nymphalidae</taxon>
        <taxon>Satyrinae</taxon>
        <taxon>Satyrini</taxon>
        <taxon>Parargina</taxon>
        <taxon>Pararge</taxon>
    </lineage>
</organism>
<reference evidence="8" key="1">
    <citation type="submission" date="2022-03" db="EMBL/GenBank/DDBJ databases">
        <authorList>
            <person name="Lindestad O."/>
        </authorList>
    </citation>
    <scope>NUCLEOTIDE SEQUENCE</scope>
</reference>
<comment type="subunit">
    <text evidence="1">Self-associates forming complexes of several hundred monomers.</text>
</comment>
<dbReference type="InterPro" id="IPR028002">
    <property type="entry name" value="Myb_DNA-bind_5"/>
</dbReference>
<dbReference type="EMBL" id="CAKXAJ010006935">
    <property type="protein sequence ID" value="CAH2210225.1"/>
    <property type="molecule type" value="Genomic_DNA"/>
</dbReference>